<protein>
    <recommendedName>
        <fullName evidence="3">HEAT repeat domain-containing protein</fullName>
    </recommendedName>
</protein>
<organism evidence="1 2">
    <name type="scientific">Frigoriglobus tundricola</name>
    <dbReference type="NCBI Taxonomy" id="2774151"/>
    <lineage>
        <taxon>Bacteria</taxon>
        <taxon>Pseudomonadati</taxon>
        <taxon>Planctomycetota</taxon>
        <taxon>Planctomycetia</taxon>
        <taxon>Gemmatales</taxon>
        <taxon>Gemmataceae</taxon>
        <taxon>Frigoriglobus</taxon>
    </lineage>
</organism>
<dbReference type="RefSeq" id="WP_171473051.1">
    <property type="nucleotide sequence ID" value="NZ_CP053452.2"/>
</dbReference>
<evidence type="ECO:0000313" key="2">
    <source>
        <dbReference type="Proteomes" id="UP000503447"/>
    </source>
</evidence>
<dbReference type="SUPFAM" id="SSF48371">
    <property type="entry name" value="ARM repeat"/>
    <property type="match status" value="1"/>
</dbReference>
<name>A0A6M5YUI0_9BACT</name>
<dbReference type="EMBL" id="CP053452">
    <property type="protein sequence ID" value="QJW97735.1"/>
    <property type="molecule type" value="Genomic_DNA"/>
</dbReference>
<keyword evidence="2" id="KW-1185">Reference proteome</keyword>
<dbReference type="Proteomes" id="UP000503447">
    <property type="component" value="Chromosome"/>
</dbReference>
<dbReference type="Gene3D" id="1.25.10.10">
    <property type="entry name" value="Leucine-rich Repeat Variant"/>
    <property type="match status" value="1"/>
</dbReference>
<sequence>MTGKRKWMTRAAGLLVALTAGAGTWVALNATELRARYAAGELAAAATDEERAKWAESLIAYGDPGMRHLAACVQNGSDQTRAAAVAAMGQYLDALPDGDPRAVRFSGAVLDALPPTSETGTCAVMRLVPLVLKRTGSTYAMRCRGVAVEGLRVASPETRLAAVRLAMHPDIKLRAEVKPLLSAPEPEVRSVALFAVASATDGETLVTDEDLFRWLHDADASVRKVCRDALVTRGRSEAEIALGQRLTHTDPAERLKLLLDLRYDEEVADPEPWLERLSRDPEPAVRAGATRVAVELATAHKLVCPAWVARVADADPHPTVRFVAAYYRSQPIGTPGGPIRPVGGP</sequence>
<accession>A0A6M5YUI0</accession>
<dbReference type="InterPro" id="IPR011989">
    <property type="entry name" value="ARM-like"/>
</dbReference>
<dbReference type="AlphaFoldDB" id="A0A6M5YUI0"/>
<dbReference type="KEGG" id="ftj:FTUN_5313"/>
<dbReference type="InterPro" id="IPR016024">
    <property type="entry name" value="ARM-type_fold"/>
</dbReference>
<evidence type="ECO:0000313" key="1">
    <source>
        <dbReference type="EMBL" id="QJW97735.1"/>
    </source>
</evidence>
<reference evidence="2" key="1">
    <citation type="submission" date="2020-05" db="EMBL/GenBank/DDBJ databases">
        <title>Frigoriglobus tundricola gen. nov., sp. nov., a psychrotolerant cellulolytic planctomycete of the family Gemmataceae with two divergent copies of 16S rRNA gene.</title>
        <authorList>
            <person name="Kulichevskaya I.S."/>
            <person name="Ivanova A.A."/>
            <person name="Naumoff D.G."/>
            <person name="Beletsky A.V."/>
            <person name="Rijpstra W.I.C."/>
            <person name="Sinninghe Damste J.S."/>
            <person name="Mardanov A.V."/>
            <person name="Ravin N.V."/>
            <person name="Dedysh S.N."/>
        </authorList>
    </citation>
    <scope>NUCLEOTIDE SEQUENCE [LARGE SCALE GENOMIC DNA]</scope>
    <source>
        <strain evidence="2">PL17</strain>
    </source>
</reference>
<proteinExistence type="predicted"/>
<gene>
    <name evidence="1" type="ORF">FTUN_5313</name>
</gene>
<evidence type="ECO:0008006" key="3">
    <source>
        <dbReference type="Google" id="ProtNLM"/>
    </source>
</evidence>